<dbReference type="AlphaFoldDB" id="A0A2B7ZPV4"/>
<protein>
    <submittedName>
        <fullName evidence="1">Uncharacterized protein</fullName>
    </submittedName>
</protein>
<sequence>MEATRDLMAVRFKLTIGGRGYPPQATDKPAPDGVPPPTIVASIGTRASASACRGEARRSSTERLLNSINLGWRSAGHGIQTCMGRMYRKIPLARDDDRLTTGDSTVTPKFVLLLCRPQHSPRLRSTNPGIIKVRNRAPLR</sequence>
<comment type="caution">
    <text evidence="1">The sequence shown here is derived from an EMBL/GenBank/DDBJ whole genome shotgun (WGS) entry which is preliminary data.</text>
</comment>
<proteinExistence type="predicted"/>
<dbReference type="VEuPathDB" id="FungiDB:EMCG_03125"/>
<organism evidence="1 2">
    <name type="scientific">[Emmonsia] crescens</name>
    <dbReference type="NCBI Taxonomy" id="73230"/>
    <lineage>
        <taxon>Eukaryota</taxon>
        <taxon>Fungi</taxon>
        <taxon>Dikarya</taxon>
        <taxon>Ascomycota</taxon>
        <taxon>Pezizomycotina</taxon>
        <taxon>Eurotiomycetes</taxon>
        <taxon>Eurotiomycetidae</taxon>
        <taxon>Onygenales</taxon>
        <taxon>Ajellomycetaceae</taxon>
        <taxon>Emergomyces</taxon>
    </lineage>
</organism>
<dbReference type="Proteomes" id="UP000226031">
    <property type="component" value="Unassembled WGS sequence"/>
</dbReference>
<evidence type="ECO:0000313" key="2">
    <source>
        <dbReference type="Proteomes" id="UP000226031"/>
    </source>
</evidence>
<reference evidence="1 2" key="1">
    <citation type="submission" date="2017-10" db="EMBL/GenBank/DDBJ databases">
        <title>Comparative genomics in systemic dimorphic fungi from Ajellomycetaceae.</title>
        <authorList>
            <person name="Munoz J.F."/>
            <person name="Mcewen J.G."/>
            <person name="Clay O.K."/>
            <person name="Cuomo C.A."/>
        </authorList>
    </citation>
    <scope>NUCLEOTIDE SEQUENCE [LARGE SCALE GENOMIC DNA]</scope>
    <source>
        <strain evidence="1 2">UAMH4076</strain>
    </source>
</reference>
<accession>A0A2B7ZPV4</accession>
<dbReference type="EMBL" id="PDND01000022">
    <property type="protein sequence ID" value="PGH35391.1"/>
    <property type="molecule type" value="Genomic_DNA"/>
</dbReference>
<keyword evidence="2" id="KW-1185">Reference proteome</keyword>
<evidence type="ECO:0000313" key="1">
    <source>
        <dbReference type="EMBL" id="PGH35391.1"/>
    </source>
</evidence>
<gene>
    <name evidence="1" type="ORF">GX50_01729</name>
</gene>
<name>A0A2B7ZPV4_9EURO</name>